<accession>A0A9N8WCS8</accession>
<keyword evidence="2" id="KW-1185">Reference proteome</keyword>
<dbReference type="EMBL" id="CAJVQA010000573">
    <property type="protein sequence ID" value="CAG8481437.1"/>
    <property type="molecule type" value="Genomic_DNA"/>
</dbReference>
<sequence>MEELYQQLEWINERLTMINAQIRAHSRSQPIHQNVRPTYRIKKEKLEVKDHMKKERKEMYRTYPTSWKLEGRIRETHFQQIRQLTPAILNAYADPDEFVEKLHVTECEAPVQRWAWEEVLESLLETLNIGIEVEKDDPKGLEWYLEKAEEDPAGLNNEPIKMDHQRPADIEHAVEESKPDFYQEFEDTEDEKKVNNDGVNDNDNTIFDYNGTKIKKDGIEVEKDKRKALRHSPKCRLCVFDPGGEAPVV</sequence>
<name>A0A9N8WCS8_9GLOM</name>
<comment type="caution">
    <text evidence="1">The sequence shown here is derived from an EMBL/GenBank/DDBJ whole genome shotgun (WGS) entry which is preliminary data.</text>
</comment>
<evidence type="ECO:0000313" key="1">
    <source>
        <dbReference type="EMBL" id="CAG8481437.1"/>
    </source>
</evidence>
<dbReference type="AlphaFoldDB" id="A0A9N8WCS8"/>
<reference evidence="1" key="1">
    <citation type="submission" date="2021-06" db="EMBL/GenBank/DDBJ databases">
        <authorList>
            <person name="Kallberg Y."/>
            <person name="Tangrot J."/>
            <person name="Rosling A."/>
        </authorList>
    </citation>
    <scope>NUCLEOTIDE SEQUENCE</scope>
    <source>
        <strain evidence="1">FL966</strain>
    </source>
</reference>
<organism evidence="1 2">
    <name type="scientific">Cetraspora pellucida</name>
    <dbReference type="NCBI Taxonomy" id="1433469"/>
    <lineage>
        <taxon>Eukaryota</taxon>
        <taxon>Fungi</taxon>
        <taxon>Fungi incertae sedis</taxon>
        <taxon>Mucoromycota</taxon>
        <taxon>Glomeromycotina</taxon>
        <taxon>Glomeromycetes</taxon>
        <taxon>Diversisporales</taxon>
        <taxon>Gigasporaceae</taxon>
        <taxon>Cetraspora</taxon>
    </lineage>
</organism>
<protein>
    <submittedName>
        <fullName evidence="1">14648_t:CDS:1</fullName>
    </submittedName>
</protein>
<dbReference type="Proteomes" id="UP000789759">
    <property type="component" value="Unassembled WGS sequence"/>
</dbReference>
<proteinExistence type="predicted"/>
<gene>
    <name evidence="1" type="ORF">CPELLU_LOCUS1536</name>
</gene>
<evidence type="ECO:0000313" key="2">
    <source>
        <dbReference type="Proteomes" id="UP000789759"/>
    </source>
</evidence>